<reference evidence="1 2" key="1">
    <citation type="journal article" date="2010" name="BMC Genomics">
        <title>Genome sequence of the pattern forming Paenibacillus vortex bacterium reveals potential for thriving in complex environments.</title>
        <authorList>
            <person name="Sirota-Madi A."/>
            <person name="Olender T."/>
            <person name="Helman Y."/>
            <person name="Ingham C."/>
            <person name="Brainis I."/>
            <person name="Roth D."/>
            <person name="Hagi E."/>
            <person name="Brodsky L."/>
            <person name="Leshkowitz D."/>
            <person name="Galatenko V."/>
            <person name="Nikolaev V."/>
            <person name="Mugasimangalam R.C."/>
            <person name="Bransburg-Zabary S."/>
            <person name="Gutnick D.L."/>
            <person name="Lancet D."/>
            <person name="Ben-Jacob E."/>
        </authorList>
    </citation>
    <scope>NUCLEOTIDE SEQUENCE [LARGE SCALE GENOMIC DNA]</scope>
    <source>
        <strain evidence="1 2">V453</strain>
    </source>
</reference>
<dbReference type="Proteomes" id="UP000003094">
    <property type="component" value="Unassembled WGS sequence"/>
</dbReference>
<accession>A0A2R9SWL9</accession>
<comment type="caution">
    <text evidence="1">The sequence shown here is derived from an EMBL/GenBank/DDBJ whole genome shotgun (WGS) entry which is preliminary data.</text>
</comment>
<sequence length="44" mass="5112">MERRVIVPEDEVEVLGRTVEFTTGLFWNVPLEYVRGLYGLPLFA</sequence>
<evidence type="ECO:0000313" key="2">
    <source>
        <dbReference type="Proteomes" id="UP000003094"/>
    </source>
</evidence>
<proteinExistence type="predicted"/>
<name>A0A2R9SWL9_9BACL</name>
<gene>
    <name evidence="1" type="ORF">PVOR_12585</name>
</gene>
<dbReference type="EMBL" id="ADHJ01000018">
    <property type="protein sequence ID" value="EFU41765.1"/>
    <property type="molecule type" value="Genomic_DNA"/>
</dbReference>
<protein>
    <submittedName>
        <fullName evidence="1">Uncharacterized protein</fullName>
    </submittedName>
</protein>
<organism evidence="1 2">
    <name type="scientific">Paenibacillus vortex V453</name>
    <dbReference type="NCBI Taxonomy" id="715225"/>
    <lineage>
        <taxon>Bacteria</taxon>
        <taxon>Bacillati</taxon>
        <taxon>Bacillota</taxon>
        <taxon>Bacilli</taxon>
        <taxon>Bacillales</taxon>
        <taxon>Paenibacillaceae</taxon>
        <taxon>Paenibacillus</taxon>
    </lineage>
</organism>
<dbReference type="AlphaFoldDB" id="A0A2R9SWL9"/>
<dbReference type="KEGG" id="pvo:PVOR_12585"/>
<evidence type="ECO:0000313" key="1">
    <source>
        <dbReference type="EMBL" id="EFU41765.1"/>
    </source>
</evidence>
<keyword evidence="2" id="KW-1185">Reference proteome</keyword>